<dbReference type="AlphaFoldDB" id="A0A1A8VKN4"/>
<dbReference type="EMBL" id="FLQU01000106">
    <property type="protein sequence ID" value="SBS80848.1"/>
    <property type="molecule type" value="Genomic_DNA"/>
</dbReference>
<feature type="region of interest" description="Disordered" evidence="1">
    <location>
        <begin position="1"/>
        <end position="28"/>
    </location>
</feature>
<evidence type="ECO:0000313" key="5">
    <source>
        <dbReference type="Proteomes" id="UP000078560"/>
    </source>
</evidence>
<evidence type="ECO:0000313" key="4">
    <source>
        <dbReference type="Proteomes" id="UP000078546"/>
    </source>
</evidence>
<reference evidence="2" key="2">
    <citation type="submission" date="2016-05" db="EMBL/GenBank/DDBJ databases">
        <authorList>
            <person name="Lavstsen T."/>
            <person name="Jespersen J.S."/>
        </authorList>
    </citation>
    <scope>NUCLEOTIDE SEQUENCE [LARGE SCALE GENOMIC DNA]</scope>
</reference>
<reference evidence="4 5" key="1">
    <citation type="submission" date="2016-05" db="EMBL/GenBank/DDBJ databases">
        <authorList>
            <person name="Naeem Raeece"/>
        </authorList>
    </citation>
    <scope>NUCLEOTIDE SEQUENCE [LARGE SCALE GENOMIC DNA]</scope>
</reference>
<dbReference type="EMBL" id="FLQV01000121">
    <property type="protein sequence ID" value="SBS82149.1"/>
    <property type="molecule type" value="Genomic_DNA"/>
</dbReference>
<evidence type="ECO:0000256" key="1">
    <source>
        <dbReference type="SAM" id="MobiDB-lite"/>
    </source>
</evidence>
<dbReference type="Proteomes" id="UP000078546">
    <property type="component" value="Unassembled WGS sequence"/>
</dbReference>
<sequence>MKNDFVVGGHKKVGKNKLPGSLNEHEKKDKAPLINRNKQEYLQMKEGFYYKTATCETGESLCNVQIIYPFKGFIFYGITHFERKLIRVENILTEKHEPYVTLFKNMTQNAH</sequence>
<evidence type="ECO:0000313" key="3">
    <source>
        <dbReference type="EMBL" id="SBS82149.1"/>
    </source>
</evidence>
<gene>
    <name evidence="3" type="ORF">POVCU1_006530</name>
    <name evidence="2" type="ORF">POVCU2_0007230</name>
</gene>
<proteinExistence type="predicted"/>
<organism evidence="2 5">
    <name type="scientific">Plasmodium ovale curtisi</name>
    <dbReference type="NCBI Taxonomy" id="864141"/>
    <lineage>
        <taxon>Eukaryota</taxon>
        <taxon>Sar</taxon>
        <taxon>Alveolata</taxon>
        <taxon>Apicomplexa</taxon>
        <taxon>Aconoidasida</taxon>
        <taxon>Haemosporida</taxon>
        <taxon>Plasmodiidae</taxon>
        <taxon>Plasmodium</taxon>
        <taxon>Plasmodium (Plasmodium)</taxon>
    </lineage>
</organism>
<protein>
    <submittedName>
        <fullName evidence="2">Uncharacterized protein</fullName>
    </submittedName>
</protein>
<dbReference type="Proteomes" id="UP000078560">
    <property type="component" value="Unassembled WGS sequence"/>
</dbReference>
<name>A0A1A8VKN4_PLAOA</name>
<accession>A0A1A8VKN4</accession>
<evidence type="ECO:0000313" key="2">
    <source>
        <dbReference type="EMBL" id="SBS80848.1"/>
    </source>
</evidence>